<dbReference type="Pfam" id="PF13487">
    <property type="entry name" value="HD_5"/>
    <property type="match status" value="1"/>
</dbReference>
<protein>
    <submittedName>
        <fullName evidence="4">Cyclic di-GMP phosphodiesterase response regulator RpfG</fullName>
        <ecNumber evidence="4">3.1.4.-</ecNumber>
    </submittedName>
</protein>
<dbReference type="Gene3D" id="1.10.3210.10">
    <property type="entry name" value="Hypothetical protein af1432"/>
    <property type="match status" value="1"/>
</dbReference>
<dbReference type="PANTHER" id="PTHR45228">
    <property type="entry name" value="CYCLIC DI-GMP PHOSPHODIESTERASE TM_0186-RELATED"/>
    <property type="match status" value="1"/>
</dbReference>
<dbReference type="InterPro" id="IPR003607">
    <property type="entry name" value="HD/PDEase_dom"/>
</dbReference>
<dbReference type="AlphaFoldDB" id="A0A644UVJ2"/>
<dbReference type="CDD" id="cd00077">
    <property type="entry name" value="HDc"/>
    <property type="match status" value="1"/>
</dbReference>
<reference evidence="4" key="1">
    <citation type="submission" date="2019-08" db="EMBL/GenBank/DDBJ databases">
        <authorList>
            <person name="Kucharzyk K."/>
            <person name="Murdoch R.W."/>
            <person name="Higgins S."/>
            <person name="Loffler F."/>
        </authorList>
    </citation>
    <scope>NUCLEOTIDE SEQUENCE</scope>
</reference>
<name>A0A644UVJ2_9ZZZZ</name>
<evidence type="ECO:0000313" key="4">
    <source>
        <dbReference type="EMBL" id="MPL83109.1"/>
    </source>
</evidence>
<dbReference type="SUPFAM" id="SSF109604">
    <property type="entry name" value="HD-domain/PDEase-like"/>
    <property type="match status" value="1"/>
</dbReference>
<dbReference type="InterPro" id="IPR011006">
    <property type="entry name" value="CheY-like_superfamily"/>
</dbReference>
<keyword evidence="1 4" id="KW-0378">Hydrolase</keyword>
<sequence>MNIENMKIISIDDNKTNLLIIESYAKILKLNISSFLNPLDAVEELEKNDYDLIIVDYMMPEMNGIEVIQNVREKNETIPIIMLTAVGDDMELQIKALEVGGNDFLNKPINAPAFKARIINMLKLRKAQLLIENKALLLEEEVKKATLRLKESEHEALQMLGKASEYKDPETNAHTKRVSHYYKLLANSYGLSEEIQDIIFYASAFHDIGKIGIPDSILLKPGKLTDDEFAIMKQHASIGYEILKGSKSKYLKAGGVIAYNHHEKYDGTGYPNGLKGENIPIFGRITAIVDVFDALTSTRPYKNAWEIDDAFELLIDEKGKHFDPILVDMFIQNKEEVITIFNRFKEEDL</sequence>
<organism evidence="4">
    <name type="scientific">bioreactor metagenome</name>
    <dbReference type="NCBI Taxonomy" id="1076179"/>
    <lineage>
        <taxon>unclassified sequences</taxon>
        <taxon>metagenomes</taxon>
        <taxon>ecological metagenomes</taxon>
    </lineage>
</organism>
<dbReference type="GO" id="GO:0016787">
    <property type="term" value="F:hydrolase activity"/>
    <property type="evidence" value="ECO:0007669"/>
    <property type="project" value="UniProtKB-KW"/>
</dbReference>
<dbReference type="InterPro" id="IPR037522">
    <property type="entry name" value="HD_GYP_dom"/>
</dbReference>
<evidence type="ECO:0000259" key="2">
    <source>
        <dbReference type="PROSITE" id="PS50110"/>
    </source>
</evidence>
<dbReference type="PANTHER" id="PTHR45228:SF1">
    <property type="entry name" value="CYCLIC DI-GMP PHOSPHODIESTERASE TM_0186"/>
    <property type="match status" value="1"/>
</dbReference>
<dbReference type="FunFam" id="1.10.3210.10:FF:000018">
    <property type="entry name" value="Two-component system response regulator"/>
    <property type="match status" value="1"/>
</dbReference>
<dbReference type="PROSITE" id="PS51832">
    <property type="entry name" value="HD_GYP"/>
    <property type="match status" value="1"/>
</dbReference>
<evidence type="ECO:0000259" key="3">
    <source>
        <dbReference type="PROSITE" id="PS51832"/>
    </source>
</evidence>
<feature type="domain" description="HD-GYP" evidence="3">
    <location>
        <begin position="149"/>
        <end position="346"/>
    </location>
</feature>
<dbReference type="GO" id="GO:0000160">
    <property type="term" value="P:phosphorelay signal transduction system"/>
    <property type="evidence" value="ECO:0007669"/>
    <property type="project" value="InterPro"/>
</dbReference>
<dbReference type="PROSITE" id="PS50110">
    <property type="entry name" value="RESPONSE_REGULATORY"/>
    <property type="match status" value="1"/>
</dbReference>
<evidence type="ECO:0000256" key="1">
    <source>
        <dbReference type="ARBA" id="ARBA00022801"/>
    </source>
</evidence>
<dbReference type="SMART" id="SM00448">
    <property type="entry name" value="REC"/>
    <property type="match status" value="1"/>
</dbReference>
<feature type="domain" description="Response regulatory" evidence="2">
    <location>
        <begin position="7"/>
        <end position="122"/>
    </location>
</feature>
<proteinExistence type="predicted"/>
<dbReference type="EMBL" id="VSSQ01000172">
    <property type="protein sequence ID" value="MPL83109.1"/>
    <property type="molecule type" value="Genomic_DNA"/>
</dbReference>
<dbReference type="SMART" id="SM00471">
    <property type="entry name" value="HDc"/>
    <property type="match status" value="1"/>
</dbReference>
<dbReference type="Gene3D" id="3.40.50.2300">
    <property type="match status" value="1"/>
</dbReference>
<dbReference type="SUPFAM" id="SSF52172">
    <property type="entry name" value="CheY-like"/>
    <property type="match status" value="1"/>
</dbReference>
<dbReference type="EC" id="3.1.4.-" evidence="4"/>
<gene>
    <name evidence="4" type="primary">rpfG_3</name>
    <name evidence="4" type="ORF">SDC9_29059</name>
</gene>
<dbReference type="CDD" id="cd17551">
    <property type="entry name" value="REC_RpfG-like"/>
    <property type="match status" value="1"/>
</dbReference>
<accession>A0A644UVJ2</accession>
<comment type="caution">
    <text evidence="4">The sequence shown here is derived from an EMBL/GenBank/DDBJ whole genome shotgun (WGS) entry which is preliminary data.</text>
</comment>
<dbReference type="InterPro" id="IPR052020">
    <property type="entry name" value="Cyclic_di-GMP/3'3'-cGAMP_PDE"/>
</dbReference>
<dbReference type="Pfam" id="PF00072">
    <property type="entry name" value="Response_reg"/>
    <property type="match status" value="1"/>
</dbReference>
<dbReference type="InterPro" id="IPR001789">
    <property type="entry name" value="Sig_transdc_resp-reg_receiver"/>
</dbReference>